<dbReference type="EMBL" id="AY698001">
    <property type="protein sequence ID" value="AAU21269.1"/>
    <property type="molecule type" value="Genomic_DNA"/>
</dbReference>
<accession>Q64G64</accession>
<proteinExistence type="predicted"/>
<protein>
    <submittedName>
        <fullName evidence="1">Envelope glycoprotein</fullName>
    </submittedName>
</protein>
<name>Q64G64_HV1</name>
<feature type="non-terminal residue" evidence="1">
    <location>
        <position position="1"/>
    </location>
</feature>
<dbReference type="GO" id="GO:0019031">
    <property type="term" value="C:viral envelope"/>
    <property type="evidence" value="ECO:0007669"/>
    <property type="project" value="UniProtKB-KW"/>
</dbReference>
<keyword evidence="1" id="KW-0261">Viral envelope protein</keyword>
<dbReference type="Gene3D" id="1.10.287.210">
    <property type="match status" value="1"/>
</dbReference>
<organism evidence="1">
    <name type="scientific">Human immunodeficiency virus type 1</name>
    <name type="common">HIV-1</name>
    <dbReference type="NCBI Taxonomy" id="11676"/>
    <lineage>
        <taxon>Viruses</taxon>
        <taxon>Riboviria</taxon>
        <taxon>Pararnavirae</taxon>
        <taxon>Artverviricota</taxon>
        <taxon>Revtraviricetes</taxon>
        <taxon>Ortervirales</taxon>
        <taxon>Retroviridae</taxon>
        <taxon>Orthoretrovirinae</taxon>
        <taxon>Lentivirus</taxon>
        <taxon>Lentivirus humimdef1</taxon>
    </lineage>
</organism>
<dbReference type="SUPFAM" id="SSF58069">
    <property type="entry name" value="Virus ectodomain"/>
    <property type="match status" value="1"/>
</dbReference>
<gene>
    <name evidence="1" type="primary">env</name>
</gene>
<sequence length="138" mass="15950">NIAEGIEAQQHCCNSQSGALNSSRRESWLWKDTYGINSSSGFGVALEDTFAPLMCHGTLAGVIKLSSRIWDNMTWMEWEREIDNYTGLIYNLLEKSQAQQEEMNKTYCNWHMGKFVELVNITNWLWISKYSNDSRRLG</sequence>
<evidence type="ECO:0000313" key="1">
    <source>
        <dbReference type="EMBL" id="AAU21269.1"/>
    </source>
</evidence>
<keyword evidence="1" id="KW-0946">Virion</keyword>
<organismHost>
    <name type="scientific">Homo sapiens</name>
    <name type="common">Human</name>
    <dbReference type="NCBI Taxonomy" id="9606"/>
</organismHost>
<reference evidence="1" key="1">
    <citation type="journal article" date="2005" name="AIDS Res. Hum. Retroviruses">
        <title>HIV type 1 subtypes in circulation in northern Kenya.</title>
        <authorList>
            <person name="Khamadi S.A."/>
            <person name="Ochieng W."/>
            <person name="Lihana R.W."/>
            <person name="Kinyua J."/>
            <person name="Muriuki J."/>
            <person name="Mwangi J."/>
            <person name="Lwembe R."/>
            <person name="Kiptoo M."/>
            <person name="Osman S."/>
            <person name="Lagat N."/>
            <person name="Pelle R."/>
            <person name="Muigai A."/>
            <person name="Carter J.Y."/>
            <person name="Oishi I."/>
            <person name="Ichimura H."/>
            <person name="Mwaniki D.L."/>
            <person name="Okoth F.A."/>
            <person name="Mpoke S."/>
            <person name="Songok E.M."/>
        </authorList>
    </citation>
    <scope>NUCLEOTIDE SEQUENCE</scope>
    <source>
        <strain evidence="1">MYDH009</strain>
    </source>
</reference>
<feature type="non-terminal residue" evidence="1">
    <location>
        <position position="138"/>
    </location>
</feature>